<keyword evidence="6" id="KW-0067">ATP-binding</keyword>
<feature type="domain" description="Carrier" evidence="8">
    <location>
        <begin position="765"/>
        <end position="842"/>
    </location>
</feature>
<dbReference type="NCBIfam" id="NF003417">
    <property type="entry name" value="PRK04813.1"/>
    <property type="match status" value="2"/>
</dbReference>
<dbReference type="FunFam" id="1.10.1200.10:FF:000005">
    <property type="entry name" value="Nonribosomal peptide synthetase 1"/>
    <property type="match status" value="2"/>
</dbReference>
<keyword evidence="4" id="KW-0597">Phosphoprotein</keyword>
<geneLocation type="plasmid" evidence="9 10">
    <name>p.1</name>
</geneLocation>
<evidence type="ECO:0000256" key="7">
    <source>
        <dbReference type="ARBA" id="ARBA00023194"/>
    </source>
</evidence>
<dbReference type="InterPro" id="IPR006162">
    <property type="entry name" value="Ppantetheine_attach_site"/>
</dbReference>
<dbReference type="Gene3D" id="3.40.50.980">
    <property type="match status" value="4"/>
</dbReference>
<dbReference type="FunFam" id="3.30.300.30:FF:000010">
    <property type="entry name" value="Enterobactin synthetase component F"/>
    <property type="match status" value="1"/>
</dbReference>
<dbReference type="Gene3D" id="3.30.300.30">
    <property type="match status" value="2"/>
</dbReference>
<dbReference type="FunFam" id="3.40.50.12780:FF:000012">
    <property type="entry name" value="Non-ribosomal peptide synthetase"/>
    <property type="match status" value="2"/>
</dbReference>
<dbReference type="PROSITE" id="PS00455">
    <property type="entry name" value="AMP_BINDING"/>
    <property type="match status" value="2"/>
</dbReference>
<dbReference type="GO" id="GO:0031177">
    <property type="term" value="F:phosphopantetheine binding"/>
    <property type="evidence" value="ECO:0007669"/>
    <property type="project" value="InterPro"/>
</dbReference>
<dbReference type="InterPro" id="IPR025110">
    <property type="entry name" value="AMP-bd_C"/>
</dbReference>
<dbReference type="InterPro" id="IPR009081">
    <property type="entry name" value="PP-bd_ACP"/>
</dbReference>
<dbReference type="Gene3D" id="1.10.1200.10">
    <property type="entry name" value="ACP-like"/>
    <property type="match status" value="2"/>
</dbReference>
<comment type="similarity">
    <text evidence="2">Belongs to the ATP-dependent AMP-binding enzyme family.</text>
</comment>
<dbReference type="SMART" id="SM00823">
    <property type="entry name" value="PKS_PP"/>
    <property type="match status" value="2"/>
</dbReference>
<reference evidence="9 10" key="1">
    <citation type="submission" date="2018-09" db="EMBL/GenBank/DDBJ databases">
        <title>Complete genome of Bacillus thuringiensis strain QZL38.</title>
        <authorList>
            <person name="Song F."/>
        </authorList>
    </citation>
    <scope>NUCLEOTIDE SEQUENCE [LARGE SCALE GENOMIC DNA]</scope>
    <source>
        <strain evidence="9 10">QZL38</strain>
        <plasmid evidence="9 10">p.1</plasmid>
    </source>
</reference>
<dbReference type="PANTHER" id="PTHR45527">
    <property type="entry name" value="NONRIBOSOMAL PEPTIDE SYNTHETASE"/>
    <property type="match status" value="1"/>
</dbReference>
<dbReference type="GO" id="GO:0008610">
    <property type="term" value="P:lipid biosynthetic process"/>
    <property type="evidence" value="ECO:0007669"/>
    <property type="project" value="UniProtKB-ARBA"/>
</dbReference>
<dbReference type="SUPFAM" id="SSF47336">
    <property type="entry name" value="ACP-like"/>
    <property type="match status" value="2"/>
</dbReference>
<dbReference type="FunFam" id="2.30.38.10:FF:000001">
    <property type="entry name" value="Non-ribosomal peptide synthetase PvdI"/>
    <property type="match status" value="2"/>
</dbReference>
<evidence type="ECO:0000256" key="6">
    <source>
        <dbReference type="ARBA" id="ARBA00022840"/>
    </source>
</evidence>
<keyword evidence="7" id="KW-0045">Antibiotic biosynthesis</keyword>
<dbReference type="PROSITE" id="PS00012">
    <property type="entry name" value="PHOSPHOPANTETHEINE"/>
    <property type="match status" value="1"/>
</dbReference>
<dbReference type="GO" id="GO:0003824">
    <property type="term" value="F:catalytic activity"/>
    <property type="evidence" value="ECO:0007669"/>
    <property type="project" value="InterPro"/>
</dbReference>
<dbReference type="Proteomes" id="UP000269847">
    <property type="component" value="Plasmid p.1"/>
</dbReference>
<dbReference type="SUPFAM" id="SSF56801">
    <property type="entry name" value="Acetyl-CoA synthetase-like"/>
    <property type="match status" value="2"/>
</dbReference>
<dbReference type="InterPro" id="IPR001242">
    <property type="entry name" value="Condensation_dom"/>
</dbReference>
<dbReference type="InterPro" id="IPR045851">
    <property type="entry name" value="AMP-bd_C_sf"/>
</dbReference>
<dbReference type="CDD" id="cd05930">
    <property type="entry name" value="A_NRPS"/>
    <property type="match status" value="1"/>
</dbReference>
<dbReference type="Pfam" id="PF00668">
    <property type="entry name" value="Condensation"/>
    <property type="match status" value="3"/>
</dbReference>
<dbReference type="InterPro" id="IPR023213">
    <property type="entry name" value="CAT-like_dom_sf"/>
</dbReference>
<evidence type="ECO:0000256" key="3">
    <source>
        <dbReference type="ARBA" id="ARBA00022450"/>
    </source>
</evidence>
<dbReference type="Gene3D" id="3.30.559.30">
    <property type="entry name" value="Nonribosomal peptide synthetase, condensation domain"/>
    <property type="match status" value="3"/>
</dbReference>
<dbReference type="GO" id="GO:0005524">
    <property type="term" value="F:ATP binding"/>
    <property type="evidence" value="ECO:0007669"/>
    <property type="project" value="UniProtKB-KW"/>
</dbReference>
<name>A0A9W3YL05_BACTU</name>
<dbReference type="SUPFAM" id="SSF52777">
    <property type="entry name" value="CoA-dependent acyltransferases"/>
    <property type="match status" value="5"/>
</dbReference>
<dbReference type="EMBL" id="CP032614">
    <property type="protein sequence ID" value="AYF85502.1"/>
    <property type="molecule type" value="Genomic_DNA"/>
</dbReference>
<dbReference type="InterPro" id="IPR020845">
    <property type="entry name" value="AMP-binding_CS"/>
</dbReference>
<evidence type="ECO:0000313" key="9">
    <source>
        <dbReference type="EMBL" id="AYF85502.1"/>
    </source>
</evidence>
<keyword evidence="3" id="KW-0596">Phosphopantetheine</keyword>
<dbReference type="RefSeq" id="WP_061884870.1">
    <property type="nucleotide sequence ID" value="NZ_CP014283.1"/>
</dbReference>
<evidence type="ECO:0000259" key="8">
    <source>
        <dbReference type="PROSITE" id="PS50075"/>
    </source>
</evidence>
<dbReference type="CDD" id="cd19531">
    <property type="entry name" value="LCL_NRPS-like"/>
    <property type="match status" value="2"/>
</dbReference>
<dbReference type="InterPro" id="IPR036736">
    <property type="entry name" value="ACP-like_sf"/>
</dbReference>
<organism evidence="9 10">
    <name type="scientific">Bacillus thuringiensis</name>
    <dbReference type="NCBI Taxonomy" id="1428"/>
    <lineage>
        <taxon>Bacteria</taxon>
        <taxon>Bacillati</taxon>
        <taxon>Bacillota</taxon>
        <taxon>Bacilli</taxon>
        <taxon>Bacillales</taxon>
        <taxon>Bacillaceae</taxon>
        <taxon>Bacillus</taxon>
        <taxon>Bacillus cereus group</taxon>
    </lineage>
</organism>
<dbReference type="GO" id="GO:0043041">
    <property type="term" value="P:amino acid activation for nonribosomal peptide biosynthetic process"/>
    <property type="evidence" value="ECO:0007669"/>
    <property type="project" value="TreeGrafter"/>
</dbReference>
<dbReference type="GO" id="GO:0044550">
    <property type="term" value="P:secondary metabolite biosynthetic process"/>
    <property type="evidence" value="ECO:0007669"/>
    <property type="project" value="UniProtKB-ARBA"/>
</dbReference>
<keyword evidence="5" id="KW-0547">Nucleotide-binding</keyword>
<evidence type="ECO:0000256" key="5">
    <source>
        <dbReference type="ARBA" id="ARBA00022741"/>
    </source>
</evidence>
<feature type="domain" description="Carrier" evidence="8">
    <location>
        <begin position="1810"/>
        <end position="1887"/>
    </location>
</feature>
<dbReference type="NCBIfam" id="TIGR01733">
    <property type="entry name" value="AA-adenyl-dom"/>
    <property type="match status" value="2"/>
</dbReference>
<proteinExistence type="inferred from homology"/>
<sequence length="2344" mass="270503">MGFSKQVLLNSGKYQKEKAYWQKKLSGSFHPSRLPRDFKNTKQVKPTTAEIQFKIPDHIFKNIYQITNGSEVGVFLIVATVVNAILYRYSNDEDIVIGIPVFKQKDVGNYINDRLVIRSKLNEDITWKELLTQIQQSVKEANEHQNFPYEEVFKVINDTYFIDNSLYKLLLRFENLHHNVIHNMMEQDLIFSFQLTDIQLLSTIQYRSDLYNTETIKRFFQQFIIALEAFCENTNDKISNLDLITEEEKNQLLYEFNKKSEVTDYAQTLHQLFQKSVANHSEQIAVVFNNEKISFQEINKKANQLARKLQDLGVKQRDYVGIMIDNSIEMIIGILSILKAGAAYVPIDPSYPIGRINFMLNDSNISVLLSSSLLKQQLSKLDYSNKVVLLDSQNIYLGESTDLNLANPDAPAYVIYTSGSTGTPKGVCIDHKSVVHYVNHFIHEFQLNKDDNVLLHSSFAFDASVEQLFPILLVGGRLVVPRKEELMDIAGLKKLIVAQGVSIISCTPLIINEFNKQEELKQVRTFISGGDVLRKEHISNLLTYSTVYNTYGPTEATVCATFYKVEKEDGGKILIGRPIPDKHIYIFDRQERLVPIGIPGEIYISGRGLSKGYLNKPHLTNENFVDNPFIPGEKMYKTGDIGKWIHDGTIEYIGRIGNQVNIRGYRVELEEIEKNLLNHPAIQEAIVMIQTNSIGNEVLCAYYILNNDLSTVGLKNYLREYLPEFMIPTDFIAMDKFPSTVNGKLDYNMLPKPTVVRINQEHQVKPKNVTEKSLVKIWSEVLGIKEEVIGIEDDFFKLGGHSLKATVLIANIFRELQVEIPIREFFQEPTIKNLAFYIQTVRKKEYESIKPLNKQLYYPVSASQNRLLSIAKLDESSVNYNIPGAFLIEGLLNKSRFEKAFYSLVQRHESLRTSFRYVEFEAKQVIHENVDYQIDFINASENELSTIISKFVRAFDLESAPLFKVMLIELDENKHLFLIDIHHIISDGYSVDLMVNEFVQLYKGKELPELHIQYKDYAAWQNNFLKSEIIQKQEQYWLNQFSEEYPVLQLPTDYTRPSVKVYEGDTISVHIGKELTHNMHQIAAEKGMTLFMLLLAAYNILLSKYSDQEDIIVGVPISGRCHPDVGNIIGMFVNTLALRNCPKKDKTFLEFLDEVKKSTLNAFENQDYPFELLVEKLKVQRDTSRNPIFDTMFTFQDSSYSKFNIDGLQFSPWEIKTNSSKFDLSLYITEVEEGLHAQFEYSTELFKKESIERLSEHFLAILEKISESSNIKLAEIEMINREEEKLLLHDFNQTQYDNHNNTLLHELFEKQVERIPDKVALQFAGRTMTYKELNEQANQLARKIRKLKRQGEEEFLVSVAMERSFEMVKTILAILKAGGAYVPIDPHHPSKRIETIIKDSQTYVLLTQDKFKEKLSFYHEKVIVVDDQKDHKEEVSNLSRVSNLENLAYVIYTSGSTGKPKGVMIEHRSVLNTLFGLQRKFPITEEDAYLLKTPFIFDVSVTELFGWMLGGGRLVILKPEMEKDPAELYKAIQKERVTHVNFVPSMLQAFVDMVPDKQLQELTDLKYIFIAGEALSPKLAKSARMLLSHTDLYNLYGPTEASIYTTGYALDNNLEMSILPIGKPLDNTGVYILSNEGKLQPIGIPGELCIAGEGVARGYLNDEKRTKEKFISHPYKKDTVLYKTGDLVRWLPDGNIEYLGRKDFQIKVRGYRIEIGEIEYCIMRREGVREVVVIDREDPHGRKYLCAYIVSDVEWSNKEWHHYMREKLPEYMIPTNFVHLENMPLSLNGKLDRKALPKEEVILNQEEYVAPRNEIEAKMVQIWSEVLGIEDNRIGVTNDFFELGGHSLNAVTLLTKINKQFNKEIGLRDIFKMSTIKSLAVHLINSKEFMHTPIPKAQKKEYYSLSYVQQRLFILEQTKQMGTSYNTPVLLEIEGELDRHRLEGTLNELIKRHEAFRTSFGFVDGEFVQKIHLNIPFSLEYKMINEADIHLNVEKFITPFDLTKAPLIRAKLFEVDKSKFVLCIDVHHIIADGFSLQLLLNEIIRLYKGDVLSEPSLQYKDYAVWQQSSEFQEQLRKQETFWHNLYKGDVLLKKLPVDYPSNNPHSNQRRVLNYKLNQEVCQNLVNLSKANKITMFQMFFALYTIVVSKYTNSDDVIIGTPTAGRTHTDVENIVGMFVNTLAIRNNPKADLTFNNFLHQVKNNTMLAFENQDYPYEMLLDYLQFSNMNSSKGIINTMFIYKKDKINNHFSNVAGLKLKEYPYESGKAKFDLTVNVVESGDYFNLNIVYKDNIYKQETIKKIAEDIDLIAKQVTVDTMIKIADIKVEGSQTSEEISFPEDLTFSF</sequence>
<dbReference type="PROSITE" id="PS50075">
    <property type="entry name" value="CARRIER"/>
    <property type="match status" value="2"/>
</dbReference>
<protein>
    <submittedName>
        <fullName evidence="9">Non-ribosomal peptide synthetase</fullName>
    </submittedName>
</protein>
<dbReference type="PANTHER" id="PTHR45527:SF1">
    <property type="entry name" value="FATTY ACID SYNTHASE"/>
    <property type="match status" value="1"/>
</dbReference>
<evidence type="ECO:0000313" key="10">
    <source>
        <dbReference type="Proteomes" id="UP000269847"/>
    </source>
</evidence>
<dbReference type="FunFam" id="3.40.50.980:FF:000001">
    <property type="entry name" value="Non-ribosomal peptide synthetase"/>
    <property type="match status" value="2"/>
</dbReference>
<keyword evidence="9" id="KW-0614">Plasmid</keyword>
<dbReference type="Pfam" id="PF00501">
    <property type="entry name" value="AMP-binding"/>
    <property type="match status" value="2"/>
</dbReference>
<evidence type="ECO:0000256" key="4">
    <source>
        <dbReference type="ARBA" id="ARBA00022553"/>
    </source>
</evidence>
<dbReference type="Gene3D" id="3.30.559.10">
    <property type="entry name" value="Chloramphenicol acetyltransferase-like domain"/>
    <property type="match status" value="2"/>
</dbReference>
<accession>A0A9W3YL05</accession>
<dbReference type="Pfam" id="PF13193">
    <property type="entry name" value="AMP-binding_C"/>
    <property type="match status" value="2"/>
</dbReference>
<dbReference type="Gene3D" id="2.30.38.10">
    <property type="entry name" value="Luciferase, Domain 3"/>
    <property type="match status" value="2"/>
</dbReference>
<evidence type="ECO:0000256" key="2">
    <source>
        <dbReference type="ARBA" id="ARBA00006432"/>
    </source>
</evidence>
<dbReference type="GO" id="GO:0017000">
    <property type="term" value="P:antibiotic biosynthetic process"/>
    <property type="evidence" value="ECO:0007669"/>
    <property type="project" value="UniProtKB-KW"/>
</dbReference>
<dbReference type="InterPro" id="IPR020806">
    <property type="entry name" value="PKS_PP-bd"/>
</dbReference>
<evidence type="ECO:0000256" key="1">
    <source>
        <dbReference type="ARBA" id="ARBA00001957"/>
    </source>
</evidence>
<comment type="cofactor">
    <cofactor evidence="1">
        <name>pantetheine 4'-phosphate</name>
        <dbReference type="ChEBI" id="CHEBI:47942"/>
    </cofactor>
</comment>
<dbReference type="InterPro" id="IPR000873">
    <property type="entry name" value="AMP-dep_synth/lig_dom"/>
</dbReference>
<dbReference type="GO" id="GO:0005829">
    <property type="term" value="C:cytosol"/>
    <property type="evidence" value="ECO:0007669"/>
    <property type="project" value="TreeGrafter"/>
</dbReference>
<dbReference type="InterPro" id="IPR010071">
    <property type="entry name" value="AA_adenyl_dom"/>
</dbReference>
<gene>
    <name evidence="9" type="ORF">D7J84_31690</name>
</gene>
<dbReference type="Pfam" id="PF00550">
    <property type="entry name" value="PP-binding"/>
    <property type="match status" value="2"/>
</dbReference>